<feature type="region of interest" description="Disordered" evidence="7">
    <location>
        <begin position="1"/>
        <end position="35"/>
    </location>
</feature>
<dbReference type="Proteomes" id="UP001295684">
    <property type="component" value="Unassembled WGS sequence"/>
</dbReference>
<evidence type="ECO:0000256" key="6">
    <source>
        <dbReference type="PROSITE-ProRule" id="PRU10141"/>
    </source>
</evidence>
<keyword evidence="1" id="KW-0723">Serine/threonine-protein kinase</keyword>
<feature type="domain" description="Protein kinase" evidence="8">
    <location>
        <begin position="170"/>
        <end position="528"/>
    </location>
</feature>
<name>A0AAD1U802_EUPCR</name>
<proteinExistence type="predicted"/>
<evidence type="ECO:0000256" key="7">
    <source>
        <dbReference type="SAM" id="MobiDB-lite"/>
    </source>
</evidence>
<evidence type="ECO:0000256" key="1">
    <source>
        <dbReference type="ARBA" id="ARBA00022527"/>
    </source>
</evidence>
<dbReference type="PANTHER" id="PTHR45646">
    <property type="entry name" value="SERINE/THREONINE-PROTEIN KINASE DOA-RELATED"/>
    <property type="match status" value="1"/>
</dbReference>
<dbReference type="PROSITE" id="PS00107">
    <property type="entry name" value="PROTEIN_KINASE_ATP"/>
    <property type="match status" value="1"/>
</dbReference>
<keyword evidence="2" id="KW-0808">Transferase</keyword>
<organism evidence="9 10">
    <name type="scientific">Euplotes crassus</name>
    <dbReference type="NCBI Taxonomy" id="5936"/>
    <lineage>
        <taxon>Eukaryota</taxon>
        <taxon>Sar</taxon>
        <taxon>Alveolata</taxon>
        <taxon>Ciliophora</taxon>
        <taxon>Intramacronucleata</taxon>
        <taxon>Spirotrichea</taxon>
        <taxon>Hypotrichia</taxon>
        <taxon>Euplotida</taxon>
        <taxon>Euplotidae</taxon>
        <taxon>Moneuplotes</taxon>
    </lineage>
</organism>
<dbReference type="InterPro" id="IPR051175">
    <property type="entry name" value="CLK_kinases"/>
</dbReference>
<reference evidence="9" key="1">
    <citation type="submission" date="2023-07" db="EMBL/GenBank/DDBJ databases">
        <authorList>
            <consortium name="AG Swart"/>
            <person name="Singh M."/>
            <person name="Singh A."/>
            <person name="Seah K."/>
            <person name="Emmerich C."/>
        </authorList>
    </citation>
    <scope>NUCLEOTIDE SEQUENCE</scope>
    <source>
        <strain evidence="9">DP1</strain>
    </source>
</reference>
<dbReference type="InterPro" id="IPR000719">
    <property type="entry name" value="Prot_kinase_dom"/>
</dbReference>
<dbReference type="SMART" id="SM00220">
    <property type="entry name" value="S_TKc"/>
    <property type="match status" value="1"/>
</dbReference>
<feature type="region of interest" description="Disordered" evidence="7">
    <location>
        <begin position="51"/>
        <end position="88"/>
    </location>
</feature>
<dbReference type="EMBL" id="CAMPGE010003152">
    <property type="protein sequence ID" value="CAI2361974.1"/>
    <property type="molecule type" value="Genomic_DNA"/>
</dbReference>
<comment type="caution">
    <text evidence="9">The sequence shown here is derived from an EMBL/GenBank/DDBJ whole genome shotgun (WGS) entry which is preliminary data.</text>
</comment>
<dbReference type="GO" id="GO:0005524">
    <property type="term" value="F:ATP binding"/>
    <property type="evidence" value="ECO:0007669"/>
    <property type="project" value="UniProtKB-UniRule"/>
</dbReference>
<accession>A0AAD1U802</accession>
<keyword evidence="4" id="KW-0418">Kinase</keyword>
<dbReference type="Pfam" id="PF00069">
    <property type="entry name" value="Pkinase"/>
    <property type="match status" value="2"/>
</dbReference>
<dbReference type="PROSITE" id="PS50011">
    <property type="entry name" value="PROTEIN_KINASE_DOM"/>
    <property type="match status" value="1"/>
</dbReference>
<keyword evidence="10" id="KW-1185">Reference proteome</keyword>
<feature type="binding site" evidence="6">
    <location>
        <position position="199"/>
    </location>
    <ligand>
        <name>ATP</name>
        <dbReference type="ChEBI" id="CHEBI:30616"/>
    </ligand>
</feature>
<dbReference type="SUPFAM" id="SSF56112">
    <property type="entry name" value="Protein kinase-like (PK-like)"/>
    <property type="match status" value="1"/>
</dbReference>
<feature type="compositionally biased region" description="Basic and acidic residues" evidence="7">
    <location>
        <begin position="74"/>
        <end position="88"/>
    </location>
</feature>
<dbReference type="PANTHER" id="PTHR45646:SF11">
    <property type="entry name" value="SERINE_THREONINE-PROTEIN KINASE DOA"/>
    <property type="match status" value="1"/>
</dbReference>
<evidence type="ECO:0000256" key="5">
    <source>
        <dbReference type="ARBA" id="ARBA00022840"/>
    </source>
</evidence>
<dbReference type="Gene3D" id="1.10.510.10">
    <property type="entry name" value="Transferase(Phosphotransferase) domain 1"/>
    <property type="match status" value="1"/>
</dbReference>
<gene>
    <name evidence="9" type="ORF">ECRASSUSDP1_LOCUS3291</name>
</gene>
<dbReference type="InterPro" id="IPR008271">
    <property type="entry name" value="Ser/Thr_kinase_AS"/>
</dbReference>
<dbReference type="GO" id="GO:0005634">
    <property type="term" value="C:nucleus"/>
    <property type="evidence" value="ECO:0007669"/>
    <property type="project" value="TreeGrafter"/>
</dbReference>
<dbReference type="InterPro" id="IPR017441">
    <property type="entry name" value="Protein_kinase_ATP_BS"/>
</dbReference>
<dbReference type="InterPro" id="IPR011009">
    <property type="entry name" value="Kinase-like_dom_sf"/>
</dbReference>
<keyword evidence="3 6" id="KW-0547">Nucleotide-binding</keyword>
<feature type="compositionally biased region" description="Low complexity" evidence="7">
    <location>
        <begin position="51"/>
        <end position="63"/>
    </location>
</feature>
<evidence type="ECO:0000256" key="3">
    <source>
        <dbReference type="ARBA" id="ARBA00022741"/>
    </source>
</evidence>
<dbReference type="PROSITE" id="PS00108">
    <property type="entry name" value="PROTEIN_KINASE_ST"/>
    <property type="match status" value="1"/>
</dbReference>
<evidence type="ECO:0000313" key="9">
    <source>
        <dbReference type="EMBL" id="CAI2361974.1"/>
    </source>
</evidence>
<dbReference type="AlphaFoldDB" id="A0AAD1U802"/>
<evidence type="ECO:0000259" key="8">
    <source>
        <dbReference type="PROSITE" id="PS50011"/>
    </source>
</evidence>
<dbReference type="GO" id="GO:0004674">
    <property type="term" value="F:protein serine/threonine kinase activity"/>
    <property type="evidence" value="ECO:0007669"/>
    <property type="project" value="UniProtKB-KW"/>
</dbReference>
<dbReference type="Gene3D" id="3.30.200.20">
    <property type="entry name" value="Phosphorylase Kinase, domain 1"/>
    <property type="match status" value="1"/>
</dbReference>
<protein>
    <recommendedName>
        <fullName evidence="8">Protein kinase domain-containing protein</fullName>
    </recommendedName>
</protein>
<evidence type="ECO:0000256" key="4">
    <source>
        <dbReference type="ARBA" id="ARBA00022777"/>
    </source>
</evidence>
<keyword evidence="5 6" id="KW-0067">ATP-binding</keyword>
<evidence type="ECO:0000256" key="2">
    <source>
        <dbReference type="ARBA" id="ARBA00022679"/>
    </source>
</evidence>
<sequence length="556" mass="65488">MKKSSKRDRSSRERRIYTYSGKEESKEGNLPKHTYKSASYKYLKASYSSKRNYNKSSKYSSQYSEHKHKNSGSTRERKRDKKYIEKRREDDFKIPSKLSMASSEYKKYKEKCWNYKPSKTRNKDGFCDKKVSHTGSEKSSVMCLSPSKRDRTKDAAHYDYEIGDIIMNRYKIIKHLGDGTFGRVFEVVSLKSGEIYACKIIRAVSRYIKSAKIEARILENIKNKVQGTVRVRNHFEFQKSSQFRGQYCILFERLGRSLFQFLEMNNYKGYHLSTIQDITIQVLKSLRDMHDNANLIHTDLKPENILLEDDRSFTLDSWKELPLQVFAEKKDARYKIKRDGTIEHFYCKSDDLQLKEQLYSVPYSTKVKVIDFGSATYTNENCSGIINTRQYRGPEVMLDCGKWTDTSDIWSFGCILAELYSGNQLFPTHSTNEHLDMIDKMCGPYPTWMLDKASPDIRREHKYLYYKRRSDFEISREKMREYEHGDFKKLDDLILPGHEEFKDFIKYLVQIDPTKRPSAHEALKHNFCTIKINPEYGIIEKCSSKRESKSTTMSHT</sequence>
<evidence type="ECO:0000313" key="10">
    <source>
        <dbReference type="Proteomes" id="UP001295684"/>
    </source>
</evidence>
<feature type="compositionally biased region" description="Basic and acidic residues" evidence="7">
    <location>
        <begin position="7"/>
        <end position="30"/>
    </location>
</feature>